<dbReference type="GO" id="GO:0004016">
    <property type="term" value="F:adenylate cyclase activity"/>
    <property type="evidence" value="ECO:0007669"/>
    <property type="project" value="UniProtKB-ARBA"/>
</dbReference>
<comment type="caution">
    <text evidence="2">The sequence shown here is derived from an EMBL/GenBank/DDBJ whole genome shotgun (WGS) entry which is preliminary data.</text>
</comment>
<accession>A0AB35IHS0</accession>
<dbReference type="InterPro" id="IPR029787">
    <property type="entry name" value="Nucleotide_cyclase"/>
</dbReference>
<evidence type="ECO:0000313" key="2">
    <source>
        <dbReference type="EMBL" id="MDB7083253.1"/>
    </source>
</evidence>
<protein>
    <submittedName>
        <fullName evidence="2">Adenylate/guanylate cyclase domain-containing protein</fullName>
    </submittedName>
</protein>
<proteinExistence type="predicted"/>
<evidence type="ECO:0000313" key="3">
    <source>
        <dbReference type="Proteomes" id="UP001211987"/>
    </source>
</evidence>
<evidence type="ECO:0000259" key="1">
    <source>
        <dbReference type="PROSITE" id="PS50125"/>
    </source>
</evidence>
<dbReference type="Proteomes" id="UP001211987">
    <property type="component" value="Unassembled WGS sequence"/>
</dbReference>
<dbReference type="AlphaFoldDB" id="A0AB35IHS0"/>
<dbReference type="Gene3D" id="3.30.70.1230">
    <property type="entry name" value="Nucleotide cyclase"/>
    <property type="match status" value="1"/>
</dbReference>
<dbReference type="RefSeq" id="WP_270372292.1">
    <property type="nucleotide sequence ID" value="NZ_JAQDLY010000005.1"/>
</dbReference>
<organism evidence="2 3">
    <name type="scientific">Thomasclavelia ramosa</name>
    <dbReference type="NCBI Taxonomy" id="1547"/>
    <lineage>
        <taxon>Bacteria</taxon>
        <taxon>Bacillati</taxon>
        <taxon>Bacillota</taxon>
        <taxon>Erysipelotrichia</taxon>
        <taxon>Erysipelotrichales</taxon>
        <taxon>Coprobacillaceae</taxon>
        <taxon>Thomasclavelia</taxon>
    </lineage>
</organism>
<dbReference type="SUPFAM" id="SSF55073">
    <property type="entry name" value="Nucleotide cyclase"/>
    <property type="match status" value="2"/>
</dbReference>
<reference evidence="2" key="1">
    <citation type="submission" date="2023-01" db="EMBL/GenBank/DDBJ databases">
        <title>Human gut microbiome strain richness.</title>
        <authorList>
            <person name="Chen-Liaw A."/>
        </authorList>
    </citation>
    <scope>NUCLEOTIDE SEQUENCE</scope>
    <source>
        <strain evidence="2">1001217st2_G6_1001217B_191108</strain>
    </source>
</reference>
<feature type="domain" description="Guanylate cyclase" evidence="1">
    <location>
        <begin position="246"/>
        <end position="369"/>
    </location>
</feature>
<dbReference type="GO" id="GO:0035556">
    <property type="term" value="P:intracellular signal transduction"/>
    <property type="evidence" value="ECO:0007669"/>
    <property type="project" value="InterPro"/>
</dbReference>
<dbReference type="EMBL" id="JAQLKE010000006">
    <property type="protein sequence ID" value="MDB7083253.1"/>
    <property type="molecule type" value="Genomic_DNA"/>
</dbReference>
<dbReference type="PROSITE" id="PS50125">
    <property type="entry name" value="GUANYLATE_CYCLASE_2"/>
    <property type="match status" value="1"/>
</dbReference>
<gene>
    <name evidence="2" type="ORF">PM738_05510</name>
</gene>
<dbReference type="InterPro" id="IPR001054">
    <property type="entry name" value="A/G_cyclase"/>
</dbReference>
<dbReference type="Pfam" id="PF00211">
    <property type="entry name" value="Guanylate_cyc"/>
    <property type="match status" value="1"/>
</dbReference>
<dbReference type="GO" id="GO:0009190">
    <property type="term" value="P:cyclic nucleotide biosynthetic process"/>
    <property type="evidence" value="ECO:0007669"/>
    <property type="project" value="InterPro"/>
</dbReference>
<name>A0AB35IHS0_9FIRM</name>
<sequence>MKRLEGIHFYINVENLNEVILDEEKKTNKVNHSVHAIDTYFSSIEHFGKTHFPETFVIEKITGSRLHMYVTDSIKNAYEVVAKVVGFAGKLAEFVNRDIPKYKTILSFKIQAGACYGRFYNFKFEREDADEETTVGYAANVGAKLQSVASIGGFAISSKIYESLDDNDKKSFIKKHSKKIEKYGETCYYEQQINELNISTDLEADLEYSKSYANQLNLTEMEFRTANKEINLASLSRKECKKLVGIPLFSDVRGFTSQFDKEDVNLTEMASKTQKILTSMYEVIDSEKGHHIQFQGDREFALFHDYPGYECTLNAVKAGLKMIDRVKEYSVSVGVGQSLGTMFAAKIGTRGEKDTILVGSTVIEADRSEDECAQENQLVISNEIFQKLKDSKPTWASHFKKSDGYYYTSIGFKELINKASTAQLHENNNKKNYNGAWGI</sequence>